<gene>
    <name evidence="1" type="ORF">QYF49_11655</name>
</gene>
<evidence type="ECO:0000313" key="1">
    <source>
        <dbReference type="EMBL" id="MDN4073656.1"/>
    </source>
</evidence>
<comment type="caution">
    <text evidence="1">The sequence shown here is derived from an EMBL/GenBank/DDBJ whole genome shotgun (WGS) entry which is preliminary data.</text>
</comment>
<dbReference type="RefSeq" id="WP_290399764.1">
    <property type="nucleotide sequence ID" value="NZ_JAUHLN010000002.1"/>
</dbReference>
<sequence length="76" mass="8275">MSEEVKHSAALPDLKDLIKGLDMNQSPKEVSGAVLAHVINQSSKLKDAQKEQLMKLLSGLEAPKTMKGSKFKNKGK</sequence>
<evidence type="ECO:0008006" key="3">
    <source>
        <dbReference type="Google" id="ProtNLM"/>
    </source>
</evidence>
<keyword evidence="2" id="KW-1185">Reference proteome</keyword>
<proteinExistence type="predicted"/>
<reference evidence="1" key="1">
    <citation type="submission" date="2023-06" db="EMBL/GenBank/DDBJ databases">
        <title>Draft Genome Sequences of Representative Paenibacillus Polymyxa, Bacillus cereus, Fictibacillus sp., and Brevibacillus agri Strains Isolated from Amazonian Dark Earth.</title>
        <authorList>
            <person name="Pellegrinetti T.A."/>
            <person name="Cunha I.C.M."/>
            <person name="Chaves M.G."/>
            <person name="Freitas A.S."/>
            <person name="Silva A.V.R."/>
            <person name="Tsai S.M."/>
            <person name="Mendes L.W."/>
        </authorList>
    </citation>
    <scope>NUCLEOTIDE SEQUENCE</scope>
    <source>
        <strain evidence="1">CENA-BCM004</strain>
    </source>
</reference>
<name>A0ABT8E6X0_9BACL</name>
<dbReference type="EMBL" id="JAUHLN010000002">
    <property type="protein sequence ID" value="MDN4073656.1"/>
    <property type="molecule type" value="Genomic_DNA"/>
</dbReference>
<dbReference type="Proteomes" id="UP001168694">
    <property type="component" value="Unassembled WGS sequence"/>
</dbReference>
<organism evidence="1 2">
    <name type="scientific">Fictibacillus terranigra</name>
    <dbReference type="NCBI Taxonomy" id="3058424"/>
    <lineage>
        <taxon>Bacteria</taxon>
        <taxon>Bacillati</taxon>
        <taxon>Bacillota</taxon>
        <taxon>Bacilli</taxon>
        <taxon>Bacillales</taxon>
        <taxon>Fictibacillaceae</taxon>
        <taxon>Fictibacillus</taxon>
    </lineage>
</organism>
<protein>
    <recommendedName>
        <fullName evidence="3">Stage VI sporulation protein F</fullName>
    </recommendedName>
</protein>
<evidence type="ECO:0000313" key="2">
    <source>
        <dbReference type="Proteomes" id="UP001168694"/>
    </source>
</evidence>
<accession>A0ABT8E6X0</accession>